<dbReference type="PANTHER" id="PTHR47963">
    <property type="entry name" value="DEAD-BOX ATP-DEPENDENT RNA HELICASE 47, MITOCHONDRIAL"/>
    <property type="match status" value="1"/>
</dbReference>
<sequence length="527" mass="60369">MQRLEKFANLGISENILKSLLKKGYEEPTPIQEQVIPLMLKTNIDLIAQAQTGTGKTASFGVPIIEKAQEKLDHIQCLILTPTRELAIQISQELNSLKGTKKLKILPIYGGQSIDLQVSRLKSGIDIIVGTPGRILDHINRKTIDLSLISDMVLDEADEMLNMGFIDDVEEILKHTNDTKRLLMFSATIPTQIVSIAKKHMKNYEIIKTKKDDTTSNLTQQIYFEVNYEDKFQALCRIIDMQKEFYALVFCKTKIETDELANKLQDAGYNALALHGDMTQKSREIVLNKFKRKSAQILIATDVAARGIDIENLTHVINYSIPENVESYIHRIGRTGRAGKSGIAITFVTPNEYNRLIYMLKTAKLNIKKQGLPTVEEIISFKINKIQTEIENLIQDNHEEKYTNLANKLLEQYKPTEVVAALLKYNFKEELDEKNYHEIKEVKPLETYSKTRLFVALGRQDSMTPKKLIDFIKQQIEINERDIKDIRIFDKFSFVSVPFEEAQVLLQIFKKKSNTKSLITKAREKND</sequence>
<gene>
    <name evidence="13" type="ORF">SAMN05660835_00219</name>
</gene>
<dbReference type="Pfam" id="PF00271">
    <property type="entry name" value="Helicase_C"/>
    <property type="match status" value="1"/>
</dbReference>
<name>A0A1G6I563_9BACT</name>
<proteinExistence type="inferred from homology"/>
<dbReference type="OrthoDB" id="9805696at2"/>
<evidence type="ECO:0000256" key="4">
    <source>
        <dbReference type="ARBA" id="ARBA00022801"/>
    </source>
</evidence>
<keyword evidence="2" id="KW-0963">Cytoplasm</keyword>
<dbReference type="GO" id="GO:0005524">
    <property type="term" value="F:ATP binding"/>
    <property type="evidence" value="ECO:0007669"/>
    <property type="project" value="UniProtKB-KW"/>
</dbReference>
<dbReference type="InterPro" id="IPR014014">
    <property type="entry name" value="RNA_helicase_DEAD_Q_motif"/>
</dbReference>
<dbReference type="InterPro" id="IPR050547">
    <property type="entry name" value="DEAD_box_RNA_helicases"/>
</dbReference>
<dbReference type="CDD" id="cd18787">
    <property type="entry name" value="SF2_C_DEAD"/>
    <property type="match status" value="1"/>
</dbReference>
<dbReference type="Proteomes" id="UP000199411">
    <property type="component" value="Unassembled WGS sequence"/>
</dbReference>
<feature type="domain" description="DEAD-box RNA helicase Q" evidence="12">
    <location>
        <begin position="5"/>
        <end position="33"/>
    </location>
</feature>
<evidence type="ECO:0000256" key="6">
    <source>
        <dbReference type="ARBA" id="ARBA00022840"/>
    </source>
</evidence>
<keyword evidence="6 9" id="KW-0067">ATP-binding</keyword>
<evidence type="ECO:0000256" key="3">
    <source>
        <dbReference type="ARBA" id="ARBA00022741"/>
    </source>
</evidence>
<dbReference type="PROSITE" id="PS51194">
    <property type="entry name" value="HELICASE_CTER"/>
    <property type="match status" value="1"/>
</dbReference>
<organism evidence="13 14">
    <name type="scientific">Desulfurella multipotens</name>
    <dbReference type="NCBI Taxonomy" id="79269"/>
    <lineage>
        <taxon>Bacteria</taxon>
        <taxon>Pseudomonadati</taxon>
        <taxon>Campylobacterota</taxon>
        <taxon>Desulfurellia</taxon>
        <taxon>Desulfurellales</taxon>
        <taxon>Desulfurellaceae</taxon>
        <taxon>Desulfurella</taxon>
    </lineage>
</organism>
<dbReference type="EMBL" id="FMYU01000001">
    <property type="protein sequence ID" value="SDC01679.1"/>
    <property type="molecule type" value="Genomic_DNA"/>
</dbReference>
<comment type="similarity">
    <text evidence="9">Belongs to the DEAD box helicase family.</text>
</comment>
<dbReference type="InterPro" id="IPR057325">
    <property type="entry name" value="DeaD_dimer"/>
</dbReference>
<evidence type="ECO:0000259" key="12">
    <source>
        <dbReference type="PROSITE" id="PS51195"/>
    </source>
</evidence>
<feature type="short sequence motif" description="Q motif" evidence="8">
    <location>
        <begin position="5"/>
        <end position="33"/>
    </location>
</feature>
<dbReference type="AlphaFoldDB" id="A0A1G6I563"/>
<keyword evidence="14" id="KW-1185">Reference proteome</keyword>
<dbReference type="Pfam" id="PF00270">
    <property type="entry name" value="DEAD"/>
    <property type="match status" value="1"/>
</dbReference>
<dbReference type="InterPro" id="IPR044742">
    <property type="entry name" value="DEAD/DEAH_RhlB"/>
</dbReference>
<accession>A0A1G6I563</accession>
<dbReference type="InterPro" id="IPR000629">
    <property type="entry name" value="RNA-helicase_DEAD-box_CS"/>
</dbReference>
<dbReference type="SMART" id="SM00487">
    <property type="entry name" value="DEXDc"/>
    <property type="match status" value="1"/>
</dbReference>
<dbReference type="InterPro" id="IPR011545">
    <property type="entry name" value="DEAD/DEAH_box_helicase_dom"/>
</dbReference>
<keyword evidence="4 9" id="KW-0378">Hydrolase</keyword>
<dbReference type="CDD" id="cd12252">
    <property type="entry name" value="RRM_DbpA"/>
    <property type="match status" value="1"/>
</dbReference>
<dbReference type="Gene3D" id="3.40.50.300">
    <property type="entry name" value="P-loop containing nucleotide triphosphate hydrolases"/>
    <property type="match status" value="2"/>
</dbReference>
<dbReference type="PANTHER" id="PTHR47963:SF8">
    <property type="entry name" value="ATP-DEPENDENT RNA HELICASE DEAD"/>
    <property type="match status" value="1"/>
</dbReference>
<evidence type="ECO:0000313" key="13">
    <source>
        <dbReference type="EMBL" id="SDC01679.1"/>
    </source>
</evidence>
<keyword evidence="5 9" id="KW-0347">Helicase</keyword>
<dbReference type="GO" id="GO:0016787">
    <property type="term" value="F:hydrolase activity"/>
    <property type="evidence" value="ECO:0007669"/>
    <property type="project" value="UniProtKB-KW"/>
</dbReference>
<dbReference type="GO" id="GO:0003724">
    <property type="term" value="F:RNA helicase activity"/>
    <property type="evidence" value="ECO:0007669"/>
    <property type="project" value="UniProtKB-EC"/>
</dbReference>
<evidence type="ECO:0000256" key="9">
    <source>
        <dbReference type="RuleBase" id="RU000492"/>
    </source>
</evidence>
<dbReference type="InterPro" id="IPR014001">
    <property type="entry name" value="Helicase_ATP-bd"/>
</dbReference>
<evidence type="ECO:0000256" key="2">
    <source>
        <dbReference type="ARBA" id="ARBA00022490"/>
    </source>
</evidence>
<dbReference type="InterPro" id="IPR027417">
    <property type="entry name" value="P-loop_NTPase"/>
</dbReference>
<dbReference type="Pfam" id="PF25399">
    <property type="entry name" value="DeaD_dimer"/>
    <property type="match status" value="1"/>
</dbReference>
<evidence type="ECO:0000256" key="7">
    <source>
        <dbReference type="ARBA" id="ARBA00023016"/>
    </source>
</evidence>
<evidence type="ECO:0000256" key="8">
    <source>
        <dbReference type="PROSITE-ProRule" id="PRU00552"/>
    </source>
</evidence>
<dbReference type="EC" id="3.6.4.13" evidence="1"/>
<dbReference type="SUPFAM" id="SSF52540">
    <property type="entry name" value="P-loop containing nucleoside triphosphate hydrolases"/>
    <property type="match status" value="1"/>
</dbReference>
<dbReference type="PROSITE" id="PS00039">
    <property type="entry name" value="DEAD_ATP_HELICASE"/>
    <property type="match status" value="1"/>
</dbReference>
<evidence type="ECO:0000256" key="1">
    <source>
        <dbReference type="ARBA" id="ARBA00012552"/>
    </source>
</evidence>
<dbReference type="SMART" id="SM00490">
    <property type="entry name" value="HELICc"/>
    <property type="match status" value="1"/>
</dbReference>
<dbReference type="PROSITE" id="PS51192">
    <property type="entry name" value="HELICASE_ATP_BIND_1"/>
    <property type="match status" value="1"/>
</dbReference>
<feature type="domain" description="Helicase ATP-binding" evidence="10">
    <location>
        <begin position="37"/>
        <end position="207"/>
    </location>
</feature>
<dbReference type="GO" id="GO:0003723">
    <property type="term" value="F:RNA binding"/>
    <property type="evidence" value="ECO:0007669"/>
    <property type="project" value="TreeGrafter"/>
</dbReference>
<dbReference type="InterPro" id="IPR001650">
    <property type="entry name" value="Helicase_C-like"/>
</dbReference>
<dbReference type="InterPro" id="IPR005580">
    <property type="entry name" value="DbpA/CsdA_RNA-bd_dom"/>
</dbReference>
<evidence type="ECO:0000259" key="11">
    <source>
        <dbReference type="PROSITE" id="PS51194"/>
    </source>
</evidence>
<dbReference type="InterPro" id="IPR012677">
    <property type="entry name" value="Nucleotide-bd_a/b_plait_sf"/>
</dbReference>
<dbReference type="RefSeq" id="WP_092127557.1">
    <property type="nucleotide sequence ID" value="NZ_FMYU01000001.1"/>
</dbReference>
<dbReference type="PROSITE" id="PS51195">
    <property type="entry name" value="Q_MOTIF"/>
    <property type="match status" value="1"/>
</dbReference>
<keyword evidence="3 9" id="KW-0547">Nucleotide-binding</keyword>
<evidence type="ECO:0000313" key="14">
    <source>
        <dbReference type="Proteomes" id="UP000199411"/>
    </source>
</evidence>
<dbReference type="Pfam" id="PF03880">
    <property type="entry name" value="DbpA"/>
    <property type="match status" value="1"/>
</dbReference>
<protein>
    <recommendedName>
        <fullName evidence="1">RNA helicase</fullName>
        <ecNumber evidence="1">3.6.4.13</ecNumber>
    </recommendedName>
</protein>
<keyword evidence="7" id="KW-0346">Stress response</keyword>
<evidence type="ECO:0000256" key="5">
    <source>
        <dbReference type="ARBA" id="ARBA00022806"/>
    </source>
</evidence>
<dbReference type="CDD" id="cd00268">
    <property type="entry name" value="DEADc"/>
    <property type="match status" value="1"/>
</dbReference>
<feature type="domain" description="Helicase C-terminal" evidence="11">
    <location>
        <begin position="234"/>
        <end position="380"/>
    </location>
</feature>
<reference evidence="14" key="1">
    <citation type="submission" date="2016-10" db="EMBL/GenBank/DDBJ databases">
        <authorList>
            <person name="Varghese N."/>
            <person name="Submissions S."/>
        </authorList>
    </citation>
    <scope>NUCLEOTIDE SEQUENCE [LARGE SCALE GENOMIC DNA]</scope>
    <source>
        <strain evidence="14">DSM 8415</strain>
    </source>
</reference>
<dbReference type="Gene3D" id="3.30.70.330">
    <property type="match status" value="1"/>
</dbReference>
<evidence type="ECO:0000259" key="10">
    <source>
        <dbReference type="PROSITE" id="PS51192"/>
    </source>
</evidence>